<comment type="caution">
    <text evidence="2">The sequence shown here is derived from an EMBL/GenBank/DDBJ whole genome shotgun (WGS) entry which is preliminary data.</text>
</comment>
<keyword evidence="3" id="KW-1185">Reference proteome</keyword>
<evidence type="ECO:0008006" key="4">
    <source>
        <dbReference type="Google" id="ProtNLM"/>
    </source>
</evidence>
<dbReference type="AlphaFoldDB" id="A0A2C6KV70"/>
<dbReference type="Proteomes" id="UP000221165">
    <property type="component" value="Unassembled WGS sequence"/>
</dbReference>
<feature type="non-terminal residue" evidence="2">
    <location>
        <position position="1"/>
    </location>
</feature>
<proteinExistence type="predicted"/>
<evidence type="ECO:0000313" key="2">
    <source>
        <dbReference type="EMBL" id="PHJ20075.1"/>
    </source>
</evidence>
<evidence type="ECO:0000313" key="3">
    <source>
        <dbReference type="Proteomes" id="UP000221165"/>
    </source>
</evidence>
<keyword evidence="1" id="KW-0812">Transmembrane</keyword>
<dbReference type="EMBL" id="MIGC01003033">
    <property type="protein sequence ID" value="PHJ20075.1"/>
    <property type="molecule type" value="Genomic_DNA"/>
</dbReference>
<keyword evidence="1" id="KW-0472">Membrane</keyword>
<organism evidence="2 3">
    <name type="scientific">Cystoisospora suis</name>
    <dbReference type="NCBI Taxonomy" id="483139"/>
    <lineage>
        <taxon>Eukaryota</taxon>
        <taxon>Sar</taxon>
        <taxon>Alveolata</taxon>
        <taxon>Apicomplexa</taxon>
        <taxon>Conoidasida</taxon>
        <taxon>Coccidia</taxon>
        <taxon>Eucoccidiorida</taxon>
        <taxon>Eimeriorina</taxon>
        <taxon>Sarcocystidae</taxon>
        <taxon>Cystoisospora</taxon>
    </lineage>
</organism>
<feature type="transmembrane region" description="Helical" evidence="1">
    <location>
        <begin position="60"/>
        <end position="80"/>
    </location>
</feature>
<evidence type="ECO:0000256" key="1">
    <source>
        <dbReference type="SAM" id="Phobius"/>
    </source>
</evidence>
<keyword evidence="1" id="KW-1133">Transmembrane helix</keyword>
<protein>
    <recommendedName>
        <fullName evidence="4">Transmembrane protein</fullName>
    </recommendedName>
</protein>
<feature type="transmembrane region" description="Helical" evidence="1">
    <location>
        <begin position="23"/>
        <end position="48"/>
    </location>
</feature>
<dbReference type="RefSeq" id="XP_067921766.1">
    <property type="nucleotide sequence ID" value="XM_068066261.1"/>
</dbReference>
<dbReference type="VEuPathDB" id="ToxoDB:CSUI_006096"/>
<gene>
    <name evidence="2" type="ORF">CSUI_006096</name>
</gene>
<reference evidence="2 3" key="1">
    <citation type="journal article" date="2017" name="Int. J. Parasitol.">
        <title>The genome of the protozoan parasite Cystoisospora suis and a reverse vaccinology approach to identify vaccine candidates.</title>
        <authorList>
            <person name="Palmieri N."/>
            <person name="Shrestha A."/>
            <person name="Ruttkowski B."/>
            <person name="Beck T."/>
            <person name="Vogl C."/>
            <person name="Tomley F."/>
            <person name="Blake D.P."/>
            <person name="Joachim A."/>
        </authorList>
    </citation>
    <scope>NUCLEOTIDE SEQUENCE [LARGE SCALE GENOMIC DNA]</scope>
    <source>
        <strain evidence="2 3">Wien I</strain>
    </source>
</reference>
<dbReference type="GeneID" id="94429472"/>
<sequence>EYVCLDISPRSLGFSTLRKDSRLLCAGSLLSSLFLSTVSFSFFSFLHLPSLLLCLSLSHFFLLSFLLSSLLFLSSFSFYVRSSRQAGKAMCRRANSLILPISYVSFLRLSGGSIMKIQTPAPSS</sequence>
<accession>A0A2C6KV70</accession>
<name>A0A2C6KV70_9APIC</name>